<accession>A0A1Q9D3J6</accession>
<gene>
    <name evidence="1" type="ORF">AK812_SmicGene28780</name>
</gene>
<name>A0A1Q9D3J6_SYMMI</name>
<dbReference type="Proteomes" id="UP000186817">
    <property type="component" value="Unassembled WGS sequence"/>
</dbReference>
<reference evidence="1 2" key="1">
    <citation type="submission" date="2016-02" db="EMBL/GenBank/DDBJ databases">
        <title>Genome analysis of coral dinoflagellate symbionts highlights evolutionary adaptations to a symbiotic lifestyle.</title>
        <authorList>
            <person name="Aranda M."/>
            <person name="Li Y."/>
            <person name="Liew Y.J."/>
            <person name="Baumgarten S."/>
            <person name="Simakov O."/>
            <person name="Wilson M."/>
            <person name="Piel J."/>
            <person name="Ashoor H."/>
            <person name="Bougouffa S."/>
            <person name="Bajic V.B."/>
            <person name="Ryu T."/>
            <person name="Ravasi T."/>
            <person name="Bayer T."/>
            <person name="Micklem G."/>
            <person name="Kim H."/>
            <person name="Bhak J."/>
            <person name="Lajeunesse T.C."/>
            <person name="Voolstra C.R."/>
        </authorList>
    </citation>
    <scope>NUCLEOTIDE SEQUENCE [LARGE SCALE GENOMIC DNA]</scope>
    <source>
        <strain evidence="1 2">CCMP2467</strain>
    </source>
</reference>
<organism evidence="1 2">
    <name type="scientific">Symbiodinium microadriaticum</name>
    <name type="common">Dinoflagellate</name>
    <name type="synonym">Zooxanthella microadriatica</name>
    <dbReference type="NCBI Taxonomy" id="2951"/>
    <lineage>
        <taxon>Eukaryota</taxon>
        <taxon>Sar</taxon>
        <taxon>Alveolata</taxon>
        <taxon>Dinophyceae</taxon>
        <taxon>Suessiales</taxon>
        <taxon>Symbiodiniaceae</taxon>
        <taxon>Symbiodinium</taxon>
    </lineage>
</organism>
<protein>
    <submittedName>
        <fullName evidence="1">Uncharacterized protein</fullName>
    </submittedName>
</protein>
<keyword evidence="2" id="KW-1185">Reference proteome</keyword>
<comment type="caution">
    <text evidence="1">The sequence shown here is derived from an EMBL/GenBank/DDBJ whole genome shotgun (WGS) entry which is preliminary data.</text>
</comment>
<sequence>AEMEPNVSIAIYVTKAKSRQEGRLNQSSGNNRSRRLCCLLQKSSLCLRKSCKGSCFREPELNKLQSLAPAPVQAAAGIAASYRSSSAASRPCTAQRANISLTTVPWLDGRREQIIDFQSTMYFRIALSV</sequence>
<evidence type="ECO:0000313" key="1">
    <source>
        <dbReference type="EMBL" id="OLP89714.1"/>
    </source>
</evidence>
<dbReference type="EMBL" id="LSRX01000748">
    <property type="protein sequence ID" value="OLP89714.1"/>
    <property type="molecule type" value="Genomic_DNA"/>
</dbReference>
<dbReference type="AlphaFoldDB" id="A0A1Q9D3J6"/>
<evidence type="ECO:0000313" key="2">
    <source>
        <dbReference type="Proteomes" id="UP000186817"/>
    </source>
</evidence>
<dbReference type="OrthoDB" id="10453208at2759"/>
<proteinExistence type="predicted"/>
<feature type="non-terminal residue" evidence="1">
    <location>
        <position position="1"/>
    </location>
</feature>